<dbReference type="InterPro" id="IPR051681">
    <property type="entry name" value="Ser/Thr_Kinases-Pseudokinases"/>
</dbReference>
<dbReference type="SMART" id="SM00220">
    <property type="entry name" value="S_TKc"/>
    <property type="match status" value="1"/>
</dbReference>
<keyword evidence="4" id="KW-1185">Reference proteome</keyword>
<sequence length="710" mass="79457">MNVDPYFPPFLWTFWLRAASTYNTSSTKPPTPSHLRLNVYDSFTNELSEVLAPPRSCPDSKPQSAFADLLRLPLDRRTLARLHVLQEQLAQFEIKAETAMSVLVNESIRYAKQGTYKIPFNVGQAGDLRKYIAFLHFRNGPLYQRLVEEAQRSSQGESGLREAATGLGDDSVPLSFILEAIMIFLKLTSRHRVANFCIQSGCRPGQKSHEHEHKQDVYAHEDNIYLHELHNLCWQFAEGDLSVGRAEGGDHEYVLSDNPLGMLDESFDALPGTCNVFLPVAPHLAIYVLGDPDPSPPPPPPSSFSPSSSPPPKYVEYIQIFPEAQIDVHLRNAFILHTAPRRLYFASLRSVALSVSSYDEFRRTPGHKDHSRLKQRCRQRYLQETVAKTLVIRDARVIRDAEGLGTGESVVTGVVVVTDLTEEVTLVGPNAVAHGSFSDVWKGMWADPVEHRPRFVALKLLRQIMANNIREKLLQRLSSEVAAWHRLCHRHVAQFLGIYQTPTTLGMVSPWCDNGTVQHFLRNNGTEDRPTILAEIASGVDYLHNFKPVIIHGDLKSGNILIDHEGKPLLTDFGLSMVLDDVAECAKKGSSSLGGSTRWMAPELIFAMAEDDGRSFELTTFSDVYAFASVCLEIFTGALPYPTRQNDVSVTVDVLRGIKPSHGAQLCVRLKDDGRFWEFLNRCWSPNVMERPSMADAVGFMKTVVQLPAD</sequence>
<feature type="region of interest" description="Disordered" evidence="1">
    <location>
        <begin position="291"/>
        <end position="310"/>
    </location>
</feature>
<dbReference type="InterPro" id="IPR008271">
    <property type="entry name" value="Ser/Thr_kinase_AS"/>
</dbReference>
<accession>A0A550CPI8</accession>
<keyword evidence="3" id="KW-0418">Kinase</keyword>
<dbReference type="PANTHER" id="PTHR44329">
    <property type="entry name" value="SERINE/THREONINE-PROTEIN KINASE TNNI3K-RELATED"/>
    <property type="match status" value="1"/>
</dbReference>
<dbReference type="PROSITE" id="PS00108">
    <property type="entry name" value="PROTEIN_KINASE_ST"/>
    <property type="match status" value="1"/>
</dbReference>
<dbReference type="STRING" id="97359.A0A550CPI8"/>
<dbReference type="SUPFAM" id="SSF56112">
    <property type="entry name" value="Protein kinase-like (PK-like)"/>
    <property type="match status" value="1"/>
</dbReference>
<organism evidence="3 4">
    <name type="scientific">Schizophyllum amplum</name>
    <dbReference type="NCBI Taxonomy" id="97359"/>
    <lineage>
        <taxon>Eukaryota</taxon>
        <taxon>Fungi</taxon>
        <taxon>Dikarya</taxon>
        <taxon>Basidiomycota</taxon>
        <taxon>Agaricomycotina</taxon>
        <taxon>Agaricomycetes</taxon>
        <taxon>Agaricomycetidae</taxon>
        <taxon>Agaricales</taxon>
        <taxon>Schizophyllaceae</taxon>
        <taxon>Schizophyllum</taxon>
    </lineage>
</organism>
<dbReference type="InterPro" id="IPR011009">
    <property type="entry name" value="Kinase-like_dom_sf"/>
</dbReference>
<feature type="compositionally biased region" description="Pro residues" evidence="1">
    <location>
        <begin position="293"/>
        <end position="310"/>
    </location>
</feature>
<dbReference type="Proteomes" id="UP000320762">
    <property type="component" value="Unassembled WGS sequence"/>
</dbReference>
<dbReference type="InterPro" id="IPR000719">
    <property type="entry name" value="Prot_kinase_dom"/>
</dbReference>
<dbReference type="Pfam" id="PF07714">
    <property type="entry name" value="PK_Tyr_Ser-Thr"/>
    <property type="match status" value="1"/>
</dbReference>
<gene>
    <name evidence="3" type="ORF">BD626DRAFT_565815</name>
</gene>
<evidence type="ECO:0000313" key="3">
    <source>
        <dbReference type="EMBL" id="TRM66723.1"/>
    </source>
</evidence>
<evidence type="ECO:0000313" key="4">
    <source>
        <dbReference type="Proteomes" id="UP000320762"/>
    </source>
</evidence>
<dbReference type="GO" id="GO:0004674">
    <property type="term" value="F:protein serine/threonine kinase activity"/>
    <property type="evidence" value="ECO:0007669"/>
    <property type="project" value="TreeGrafter"/>
</dbReference>
<name>A0A550CPI8_9AGAR</name>
<evidence type="ECO:0000256" key="1">
    <source>
        <dbReference type="SAM" id="MobiDB-lite"/>
    </source>
</evidence>
<dbReference type="AlphaFoldDB" id="A0A550CPI8"/>
<dbReference type="EMBL" id="VDMD01000003">
    <property type="protein sequence ID" value="TRM66723.1"/>
    <property type="molecule type" value="Genomic_DNA"/>
</dbReference>
<dbReference type="GO" id="GO:0005524">
    <property type="term" value="F:ATP binding"/>
    <property type="evidence" value="ECO:0007669"/>
    <property type="project" value="InterPro"/>
</dbReference>
<feature type="domain" description="Protein kinase" evidence="2">
    <location>
        <begin position="426"/>
        <end position="704"/>
    </location>
</feature>
<dbReference type="OrthoDB" id="6718656at2759"/>
<protein>
    <submittedName>
        <fullName evidence="3">Kinase-like domain-containing protein</fullName>
    </submittedName>
</protein>
<evidence type="ECO:0000259" key="2">
    <source>
        <dbReference type="PROSITE" id="PS50011"/>
    </source>
</evidence>
<proteinExistence type="predicted"/>
<keyword evidence="3" id="KW-0808">Transferase</keyword>
<dbReference type="PROSITE" id="PS50011">
    <property type="entry name" value="PROTEIN_KINASE_DOM"/>
    <property type="match status" value="1"/>
</dbReference>
<dbReference type="InterPro" id="IPR001245">
    <property type="entry name" value="Ser-Thr/Tyr_kinase_cat_dom"/>
</dbReference>
<reference evidence="3 4" key="1">
    <citation type="journal article" date="2019" name="New Phytol.">
        <title>Comparative genomics reveals unique wood-decay strategies and fruiting body development in the Schizophyllaceae.</title>
        <authorList>
            <person name="Almasi E."/>
            <person name="Sahu N."/>
            <person name="Krizsan K."/>
            <person name="Balint B."/>
            <person name="Kovacs G.M."/>
            <person name="Kiss B."/>
            <person name="Cseklye J."/>
            <person name="Drula E."/>
            <person name="Henrissat B."/>
            <person name="Nagy I."/>
            <person name="Chovatia M."/>
            <person name="Adam C."/>
            <person name="LaButti K."/>
            <person name="Lipzen A."/>
            <person name="Riley R."/>
            <person name="Grigoriev I.V."/>
            <person name="Nagy L.G."/>
        </authorList>
    </citation>
    <scope>NUCLEOTIDE SEQUENCE [LARGE SCALE GENOMIC DNA]</scope>
    <source>
        <strain evidence="3 4">NL-1724</strain>
    </source>
</reference>
<comment type="caution">
    <text evidence="3">The sequence shown here is derived from an EMBL/GenBank/DDBJ whole genome shotgun (WGS) entry which is preliminary data.</text>
</comment>
<dbReference type="Gene3D" id="1.10.510.10">
    <property type="entry name" value="Transferase(Phosphotransferase) domain 1"/>
    <property type="match status" value="1"/>
</dbReference>